<dbReference type="EMBL" id="BGZK01001035">
    <property type="protein sequence ID" value="GBP69261.1"/>
    <property type="molecule type" value="Genomic_DNA"/>
</dbReference>
<comment type="caution">
    <text evidence="1">The sequence shown here is derived from an EMBL/GenBank/DDBJ whole genome shotgun (WGS) entry which is preliminary data.</text>
</comment>
<keyword evidence="2" id="KW-1185">Reference proteome</keyword>
<dbReference type="AlphaFoldDB" id="A0A4C1XZ17"/>
<sequence length="115" mass="12290">MRASERHASLPLGHVQLLLSSKAPPRVAVLLKRRAVITSEHVGPHSCPLRTLYCAIVPHGYSNSAGLRIGILYGKKAKAGNHTCDELTEKLDAARGAGRGVAASKAPLRHLKETI</sequence>
<dbReference type="Proteomes" id="UP000299102">
    <property type="component" value="Unassembled WGS sequence"/>
</dbReference>
<protein>
    <submittedName>
        <fullName evidence="1">Uncharacterized protein</fullName>
    </submittedName>
</protein>
<evidence type="ECO:0000313" key="2">
    <source>
        <dbReference type="Proteomes" id="UP000299102"/>
    </source>
</evidence>
<gene>
    <name evidence="1" type="ORF">EVAR_56805_1</name>
</gene>
<proteinExistence type="predicted"/>
<reference evidence="1 2" key="1">
    <citation type="journal article" date="2019" name="Commun. Biol.">
        <title>The bagworm genome reveals a unique fibroin gene that provides high tensile strength.</title>
        <authorList>
            <person name="Kono N."/>
            <person name="Nakamura H."/>
            <person name="Ohtoshi R."/>
            <person name="Tomita M."/>
            <person name="Numata K."/>
            <person name="Arakawa K."/>
        </authorList>
    </citation>
    <scope>NUCLEOTIDE SEQUENCE [LARGE SCALE GENOMIC DNA]</scope>
</reference>
<name>A0A4C1XZ17_EUMVA</name>
<evidence type="ECO:0000313" key="1">
    <source>
        <dbReference type="EMBL" id="GBP69261.1"/>
    </source>
</evidence>
<organism evidence="1 2">
    <name type="scientific">Eumeta variegata</name>
    <name type="common">Bagworm moth</name>
    <name type="synonym">Eumeta japonica</name>
    <dbReference type="NCBI Taxonomy" id="151549"/>
    <lineage>
        <taxon>Eukaryota</taxon>
        <taxon>Metazoa</taxon>
        <taxon>Ecdysozoa</taxon>
        <taxon>Arthropoda</taxon>
        <taxon>Hexapoda</taxon>
        <taxon>Insecta</taxon>
        <taxon>Pterygota</taxon>
        <taxon>Neoptera</taxon>
        <taxon>Endopterygota</taxon>
        <taxon>Lepidoptera</taxon>
        <taxon>Glossata</taxon>
        <taxon>Ditrysia</taxon>
        <taxon>Tineoidea</taxon>
        <taxon>Psychidae</taxon>
        <taxon>Oiketicinae</taxon>
        <taxon>Eumeta</taxon>
    </lineage>
</organism>
<accession>A0A4C1XZ17</accession>